<name>A0A6B0U228_9RHOB</name>
<reference evidence="1 2" key="1">
    <citation type="submission" date="2019-12" db="EMBL/GenBank/DDBJ databases">
        <title>Strain KN286 was isolated from seawater, which was collected from Caroline Seamount in the tropical western Pacific.</title>
        <authorList>
            <person name="Wang Q."/>
        </authorList>
    </citation>
    <scope>NUCLEOTIDE SEQUENCE [LARGE SCALE GENOMIC DNA]</scope>
    <source>
        <strain evidence="1 2">KN286</strain>
    </source>
</reference>
<organism evidence="1 2">
    <name type="scientific">Oceanomicrobium pacificus</name>
    <dbReference type="NCBI Taxonomy" id="2692916"/>
    <lineage>
        <taxon>Bacteria</taxon>
        <taxon>Pseudomonadati</taxon>
        <taxon>Pseudomonadota</taxon>
        <taxon>Alphaproteobacteria</taxon>
        <taxon>Rhodobacterales</taxon>
        <taxon>Paracoccaceae</taxon>
        <taxon>Oceanomicrobium</taxon>
    </lineage>
</organism>
<dbReference type="RefSeq" id="WP_160853238.1">
    <property type="nucleotide sequence ID" value="NZ_WUWG01000002.1"/>
</dbReference>
<comment type="caution">
    <text evidence="1">The sequence shown here is derived from an EMBL/GenBank/DDBJ whole genome shotgun (WGS) entry which is preliminary data.</text>
</comment>
<evidence type="ECO:0000313" key="2">
    <source>
        <dbReference type="Proteomes" id="UP000436016"/>
    </source>
</evidence>
<keyword evidence="2" id="KW-1185">Reference proteome</keyword>
<sequence>MGTPLAPVSVPFAALLVLCNPADGELRDVTATMPAHGHGMNYRPTIRQDGAGAYRIDGLLFHMPGLWRIEAVLQAAGETRRYAAEVTAE</sequence>
<dbReference type="EMBL" id="WUWG01000002">
    <property type="protein sequence ID" value="MXU65091.1"/>
    <property type="molecule type" value="Genomic_DNA"/>
</dbReference>
<protein>
    <recommendedName>
        <fullName evidence="3">YtkA-like domain-containing protein</fullName>
    </recommendedName>
</protein>
<evidence type="ECO:0000313" key="1">
    <source>
        <dbReference type="EMBL" id="MXU65091.1"/>
    </source>
</evidence>
<accession>A0A6B0U228</accession>
<dbReference type="Proteomes" id="UP000436016">
    <property type="component" value="Unassembled WGS sequence"/>
</dbReference>
<proteinExistence type="predicted"/>
<gene>
    <name evidence="1" type="ORF">GSH16_06505</name>
</gene>
<dbReference type="AlphaFoldDB" id="A0A6B0U228"/>
<evidence type="ECO:0008006" key="3">
    <source>
        <dbReference type="Google" id="ProtNLM"/>
    </source>
</evidence>